<comment type="caution">
    <text evidence="3">The sequence shown here is derived from an EMBL/GenBank/DDBJ whole genome shotgun (WGS) entry which is preliminary data.</text>
</comment>
<dbReference type="Proteomes" id="UP000472839">
    <property type="component" value="Unassembled WGS sequence"/>
</dbReference>
<feature type="chain" id="PRO_5026827701" evidence="2">
    <location>
        <begin position="21"/>
        <end position="317"/>
    </location>
</feature>
<keyword evidence="2" id="KW-0732">Signal</keyword>
<dbReference type="CDD" id="cd07012">
    <property type="entry name" value="PBP2_Bug_TTT"/>
    <property type="match status" value="1"/>
</dbReference>
<evidence type="ECO:0000256" key="1">
    <source>
        <dbReference type="ARBA" id="ARBA00006987"/>
    </source>
</evidence>
<dbReference type="SUPFAM" id="SSF53850">
    <property type="entry name" value="Periplasmic binding protein-like II"/>
    <property type="match status" value="1"/>
</dbReference>
<dbReference type="Pfam" id="PF03401">
    <property type="entry name" value="TctC"/>
    <property type="match status" value="1"/>
</dbReference>
<gene>
    <name evidence="4" type="ORF">GBG18_08090</name>
    <name evidence="3" type="ORF">GBG19_03250</name>
</gene>
<dbReference type="Gene3D" id="3.40.190.150">
    <property type="entry name" value="Bordetella uptake gene, domain 1"/>
    <property type="match status" value="1"/>
</dbReference>
<reference evidence="5 6" key="1">
    <citation type="submission" date="2019-10" db="EMBL/GenBank/DDBJ databases">
        <title>Poseidonibacter ostreae sp. nov., isolated from the gut of the Ostrea denselamellosa.</title>
        <authorList>
            <person name="Choi A."/>
        </authorList>
    </citation>
    <scope>NUCLEOTIDE SEQUENCE [LARGE SCALE GENOMIC DNA]</scope>
    <source>
        <strain evidence="3 6">SJOD-M-33</strain>
        <strain evidence="4 5">SJOD-M-5</strain>
    </source>
</reference>
<organism evidence="3 6">
    <name type="scientific">Poseidonibacter ostreae</name>
    <dbReference type="NCBI Taxonomy" id="2654171"/>
    <lineage>
        <taxon>Bacteria</taxon>
        <taxon>Pseudomonadati</taxon>
        <taxon>Campylobacterota</taxon>
        <taxon>Epsilonproteobacteria</taxon>
        <taxon>Campylobacterales</taxon>
        <taxon>Arcobacteraceae</taxon>
        <taxon>Poseidonibacter</taxon>
    </lineage>
</organism>
<name>A0A6L4WWM7_9BACT</name>
<comment type="similarity">
    <text evidence="1">Belongs to the UPF0065 (bug) family.</text>
</comment>
<dbReference type="EMBL" id="WFKJ01000021">
    <property type="protein sequence ID" value="KAB7890916.1"/>
    <property type="molecule type" value="Genomic_DNA"/>
</dbReference>
<protein>
    <submittedName>
        <fullName evidence="3">Tripartite tricarboxylate transporter substrate binding protein</fullName>
    </submittedName>
</protein>
<dbReference type="AlphaFoldDB" id="A0A6L4WWM7"/>
<dbReference type="InterPro" id="IPR042100">
    <property type="entry name" value="Bug_dom1"/>
</dbReference>
<dbReference type="PANTHER" id="PTHR42928">
    <property type="entry name" value="TRICARBOXYLATE-BINDING PROTEIN"/>
    <property type="match status" value="1"/>
</dbReference>
<evidence type="ECO:0000313" key="3">
    <source>
        <dbReference type="EMBL" id="KAB7890491.1"/>
    </source>
</evidence>
<dbReference type="EMBL" id="WFKK01000005">
    <property type="protein sequence ID" value="KAB7890491.1"/>
    <property type="molecule type" value="Genomic_DNA"/>
</dbReference>
<accession>A0A6L4WWM7</accession>
<evidence type="ECO:0000313" key="6">
    <source>
        <dbReference type="Proteomes" id="UP000472839"/>
    </source>
</evidence>
<dbReference type="PANTHER" id="PTHR42928:SF5">
    <property type="entry name" value="BLR1237 PROTEIN"/>
    <property type="match status" value="1"/>
</dbReference>
<sequence>MKKVKSLLLAVSLSVTSAFAAFPEKDITLIVPWSAGGGTDTIARALVKNAKKHIGVNVNVINKTGGQGVVGMSAAKRARPDGYSVGMITFGLSTYKLMGLSGLNYKDFKLLQLLNQSTPALSVKDGSKLTSIAEVIKEAKANPGKVTIGHTGAGVAWHLSAAALGLKQGVEFNFIPFDGGAPTRAALLGGHIDLAATGIDEMKQLKEAGQVKIIATDASTRHPLFPNVPTLEEEGYSKSAPILDWRGLALPKNVPADRAEVLAAGFKKMFDDPEFVEFTKKVGLNLVYEDAKGFDKFLGDMENILKPTLDAVGLLKK</sequence>
<dbReference type="PIRSF" id="PIRSF017082">
    <property type="entry name" value="YflP"/>
    <property type="match status" value="1"/>
</dbReference>
<dbReference type="Gene3D" id="3.40.190.10">
    <property type="entry name" value="Periplasmic binding protein-like II"/>
    <property type="match status" value="1"/>
</dbReference>
<evidence type="ECO:0000313" key="4">
    <source>
        <dbReference type="EMBL" id="KAB7890916.1"/>
    </source>
</evidence>
<proteinExistence type="inferred from homology"/>
<dbReference type="InterPro" id="IPR005064">
    <property type="entry name" value="BUG"/>
</dbReference>
<evidence type="ECO:0000256" key="2">
    <source>
        <dbReference type="SAM" id="SignalP"/>
    </source>
</evidence>
<keyword evidence="5" id="KW-1185">Reference proteome</keyword>
<evidence type="ECO:0000313" key="5">
    <source>
        <dbReference type="Proteomes" id="UP000461010"/>
    </source>
</evidence>
<dbReference type="RefSeq" id="WP_152190052.1">
    <property type="nucleotide sequence ID" value="NZ_WFKI01000008.1"/>
</dbReference>
<dbReference type="Proteomes" id="UP000461010">
    <property type="component" value="Unassembled WGS sequence"/>
</dbReference>
<feature type="signal peptide" evidence="2">
    <location>
        <begin position="1"/>
        <end position="20"/>
    </location>
</feature>